<proteinExistence type="inferred from homology"/>
<dbReference type="Gene3D" id="3.90.1300.10">
    <property type="entry name" value="Amidase signature (AS) domain"/>
    <property type="match status" value="1"/>
</dbReference>
<comment type="similarity">
    <text evidence="1">Belongs to the amidase family.</text>
</comment>
<dbReference type="PANTHER" id="PTHR11895:SF7">
    <property type="entry name" value="GLUTAMYL-TRNA(GLN) AMIDOTRANSFERASE SUBUNIT A, MITOCHONDRIAL"/>
    <property type="match status" value="1"/>
</dbReference>
<dbReference type="EMBL" id="CP104064">
    <property type="protein sequence ID" value="WAH39144.1"/>
    <property type="molecule type" value="Genomic_DNA"/>
</dbReference>
<evidence type="ECO:0000313" key="3">
    <source>
        <dbReference type="EMBL" id="WAH39144.1"/>
    </source>
</evidence>
<dbReference type="PROSITE" id="PS00571">
    <property type="entry name" value="AMIDASES"/>
    <property type="match status" value="1"/>
</dbReference>
<dbReference type="Proteomes" id="UP001164803">
    <property type="component" value="Chromosome"/>
</dbReference>
<dbReference type="InterPro" id="IPR020556">
    <property type="entry name" value="Amidase_CS"/>
</dbReference>
<feature type="domain" description="Amidase" evidence="2">
    <location>
        <begin position="19"/>
        <end position="461"/>
    </location>
</feature>
<dbReference type="InterPro" id="IPR000120">
    <property type="entry name" value="Amidase"/>
</dbReference>
<evidence type="ECO:0000313" key="4">
    <source>
        <dbReference type="Proteomes" id="UP001164803"/>
    </source>
</evidence>
<keyword evidence="4" id="KW-1185">Reference proteome</keyword>
<dbReference type="SUPFAM" id="SSF75304">
    <property type="entry name" value="Amidase signature (AS) enzymes"/>
    <property type="match status" value="1"/>
</dbReference>
<name>A0ABY6Z8L7_9BACL</name>
<dbReference type="PANTHER" id="PTHR11895">
    <property type="entry name" value="TRANSAMIDASE"/>
    <property type="match status" value="1"/>
</dbReference>
<dbReference type="PIRSF" id="PIRSF001221">
    <property type="entry name" value="Amidase_fungi"/>
    <property type="match status" value="1"/>
</dbReference>
<dbReference type="Pfam" id="PF01425">
    <property type="entry name" value="Amidase"/>
    <property type="match status" value="1"/>
</dbReference>
<gene>
    <name evidence="3" type="ORF">NZD86_05795</name>
</gene>
<evidence type="ECO:0000256" key="1">
    <source>
        <dbReference type="ARBA" id="ARBA00009199"/>
    </source>
</evidence>
<protein>
    <submittedName>
        <fullName evidence="3">Amidase</fullName>
    </submittedName>
</protein>
<dbReference type="InterPro" id="IPR036928">
    <property type="entry name" value="AS_sf"/>
</dbReference>
<dbReference type="InterPro" id="IPR023631">
    <property type="entry name" value="Amidase_dom"/>
</dbReference>
<organism evidence="3 4">
    <name type="scientific">Alicyclobacillus dauci</name>
    <dbReference type="NCBI Taxonomy" id="1475485"/>
    <lineage>
        <taxon>Bacteria</taxon>
        <taxon>Bacillati</taxon>
        <taxon>Bacillota</taxon>
        <taxon>Bacilli</taxon>
        <taxon>Bacillales</taxon>
        <taxon>Alicyclobacillaceae</taxon>
        <taxon>Alicyclobacillus</taxon>
    </lineage>
</organism>
<sequence length="487" mass="53602">MSATELATKINQREISPVEVTEFFIQRIEERNKSINAFVYFAYEEALARAKEAERAVLRDDSLGPLHGVPTALKDLFCAKPGWISTFGGIRVLKDNVVYHSCSYGERLEGAGAIFLGKTNSPTLGFNAATDNYLFGATRNPFDLTRNAGGSSGGSAAAVADGLLPIAEGTDTGGSIRIPAAMCGVFGFKPGGGRVPYLGRPNGFRTYMFSTEGTLTRTVEDAAVGLSLLTGYDDRDPYSSYDKVDFMSALRGSVKGWRIAYSPNFDVFPVDRRVSETVSQAVRLFELAGATVEEVKVGIPYHQRELSDLFCRVVMQGAMLPLMESFKTKGLDILRDYRDDLPQHCLDWIEKTHDMTALDANFDQIMRTQIFDSIQNVFQNYDLLITPTVCVPPTLNQADGNSMGPTQINGEEVNPFIGWCMTYLTNFTGHPTASIPAGLTDENHPIGMQIIGKRYADGDVLTASAVFEQLKPWFQTYELCKDRPLNV</sequence>
<evidence type="ECO:0000259" key="2">
    <source>
        <dbReference type="Pfam" id="PF01425"/>
    </source>
</evidence>
<accession>A0ABY6Z8L7</accession>
<reference evidence="3" key="1">
    <citation type="submission" date="2022-08" db="EMBL/GenBank/DDBJ databases">
        <title>Alicyclobacillus dauci DSM2870, complete genome.</title>
        <authorList>
            <person name="Wang Q."/>
            <person name="Cai R."/>
            <person name="Wang Z."/>
        </authorList>
    </citation>
    <scope>NUCLEOTIDE SEQUENCE</scope>
    <source>
        <strain evidence="3">DSM 28700</strain>
    </source>
</reference>